<feature type="chain" id="PRO_5035764437" evidence="2">
    <location>
        <begin position="17"/>
        <end position="348"/>
    </location>
</feature>
<dbReference type="Proteomes" id="UP000494206">
    <property type="component" value="Unassembled WGS sequence"/>
</dbReference>
<keyword evidence="2" id="KW-0732">Signal</keyword>
<gene>
    <name evidence="3" type="ORF">CBOVIS_LOCUS1267</name>
</gene>
<keyword evidence="4" id="KW-1185">Reference proteome</keyword>
<dbReference type="OrthoDB" id="5873584at2759"/>
<proteinExistence type="predicted"/>
<feature type="signal peptide" evidence="2">
    <location>
        <begin position="1"/>
        <end position="16"/>
    </location>
</feature>
<dbReference type="PANTHER" id="PTHR38633">
    <property type="entry name" value="PROTEIN CBG15573-RELATED"/>
    <property type="match status" value="1"/>
</dbReference>
<protein>
    <submittedName>
        <fullName evidence="3">Uncharacterized protein</fullName>
    </submittedName>
</protein>
<reference evidence="3 4" key="1">
    <citation type="submission" date="2020-04" db="EMBL/GenBank/DDBJ databases">
        <authorList>
            <person name="Laetsch R D."/>
            <person name="Stevens L."/>
            <person name="Kumar S."/>
            <person name="Blaxter L. M."/>
        </authorList>
    </citation>
    <scope>NUCLEOTIDE SEQUENCE [LARGE SCALE GENOMIC DNA]</scope>
</reference>
<dbReference type="EMBL" id="CADEPM010000001">
    <property type="protein sequence ID" value="CAB3397927.1"/>
    <property type="molecule type" value="Genomic_DNA"/>
</dbReference>
<feature type="compositionally biased region" description="Basic and acidic residues" evidence="1">
    <location>
        <begin position="220"/>
        <end position="285"/>
    </location>
</feature>
<evidence type="ECO:0000313" key="4">
    <source>
        <dbReference type="Proteomes" id="UP000494206"/>
    </source>
</evidence>
<comment type="caution">
    <text evidence="3">The sequence shown here is derived from an EMBL/GenBank/DDBJ whole genome shotgun (WGS) entry which is preliminary data.</text>
</comment>
<feature type="compositionally biased region" description="Basic and acidic residues" evidence="1">
    <location>
        <begin position="305"/>
        <end position="314"/>
    </location>
</feature>
<name>A0A8S1EB99_9PELO</name>
<evidence type="ECO:0000313" key="3">
    <source>
        <dbReference type="EMBL" id="CAB3397927.1"/>
    </source>
</evidence>
<dbReference type="AlphaFoldDB" id="A0A8S1EB99"/>
<evidence type="ECO:0000256" key="2">
    <source>
        <dbReference type="SAM" id="SignalP"/>
    </source>
</evidence>
<feature type="compositionally biased region" description="Low complexity" evidence="1">
    <location>
        <begin position="290"/>
        <end position="301"/>
    </location>
</feature>
<dbReference type="PANTHER" id="PTHR38633:SF6">
    <property type="entry name" value="UTERINE LUMIN EXPRESSED_LOCAILIZED"/>
    <property type="match status" value="1"/>
</dbReference>
<organism evidence="3 4">
    <name type="scientific">Caenorhabditis bovis</name>
    <dbReference type="NCBI Taxonomy" id="2654633"/>
    <lineage>
        <taxon>Eukaryota</taxon>
        <taxon>Metazoa</taxon>
        <taxon>Ecdysozoa</taxon>
        <taxon>Nematoda</taxon>
        <taxon>Chromadorea</taxon>
        <taxon>Rhabditida</taxon>
        <taxon>Rhabditina</taxon>
        <taxon>Rhabditomorpha</taxon>
        <taxon>Rhabditoidea</taxon>
        <taxon>Rhabditidae</taxon>
        <taxon>Peloderinae</taxon>
        <taxon>Caenorhabditis</taxon>
    </lineage>
</organism>
<accession>A0A8S1EB99</accession>
<feature type="region of interest" description="Disordered" evidence="1">
    <location>
        <begin position="187"/>
        <end position="318"/>
    </location>
</feature>
<sequence length="348" mass="38794">MLLLLVAFLAGFGVSAHYFPSQNIYENGQLDDIYQKEDYFGGYKKYDRPRPCPNLETYIGNLVTVSSDAFYEPIIRYVNDHGDYYAIVTCDANRDTVNLLFGRNNTETDVRKSNFISFGTSTGVALKCDETERSFFEDIFDPKSITFSKNVKVEEVTCLRLDRTSFGFAIEGIMKKVENYHLENALNNRRKKRQAPNKPAEGDDDTKVENSSVVNNNGEKPSKSTDQNEKNPSKSESTDQNEKNPSKSESTDQNEKNPSKSESTDQNEKNPSKSESTDQNEKNPSKSESTGKNGSSASKNGSTGGKKESSKQQSEKIANITKKEGIQIALGSQAVADIQEIIKEILSQ</sequence>
<evidence type="ECO:0000256" key="1">
    <source>
        <dbReference type="SAM" id="MobiDB-lite"/>
    </source>
</evidence>